<accession>A0ABQ1Y9K4</accession>
<organism evidence="1 2">
    <name type="scientific">Paenibacillus segetis</name>
    <dbReference type="NCBI Taxonomy" id="1325360"/>
    <lineage>
        <taxon>Bacteria</taxon>
        <taxon>Bacillati</taxon>
        <taxon>Bacillota</taxon>
        <taxon>Bacilli</taxon>
        <taxon>Bacillales</taxon>
        <taxon>Paenibacillaceae</taxon>
        <taxon>Paenibacillus</taxon>
    </lineage>
</organism>
<dbReference type="Proteomes" id="UP000659344">
    <property type="component" value="Unassembled WGS sequence"/>
</dbReference>
<sequence>MDMLRELKLAEKLGHDVVLTIMDGEIILGRPNWGTDPKRVQIKTNEGIIWIPVSEIEHVTRIIPFKN</sequence>
<evidence type="ECO:0008006" key="3">
    <source>
        <dbReference type="Google" id="ProtNLM"/>
    </source>
</evidence>
<name>A0ABQ1Y9K4_9BACL</name>
<reference evidence="2" key="1">
    <citation type="journal article" date="2019" name="Int. J. Syst. Evol. Microbiol.">
        <title>The Global Catalogue of Microorganisms (GCM) 10K type strain sequencing project: providing services to taxonomists for standard genome sequencing and annotation.</title>
        <authorList>
            <consortium name="The Broad Institute Genomics Platform"/>
            <consortium name="The Broad Institute Genome Sequencing Center for Infectious Disease"/>
            <person name="Wu L."/>
            <person name="Ma J."/>
        </authorList>
    </citation>
    <scope>NUCLEOTIDE SEQUENCE [LARGE SCALE GENOMIC DNA]</scope>
    <source>
        <strain evidence="2">CGMCC 1.12769</strain>
    </source>
</reference>
<comment type="caution">
    <text evidence="1">The sequence shown here is derived from an EMBL/GenBank/DDBJ whole genome shotgun (WGS) entry which is preliminary data.</text>
</comment>
<evidence type="ECO:0000313" key="1">
    <source>
        <dbReference type="EMBL" id="GGH17478.1"/>
    </source>
</evidence>
<dbReference type="EMBL" id="BMFT01000001">
    <property type="protein sequence ID" value="GGH17478.1"/>
    <property type="molecule type" value="Genomic_DNA"/>
</dbReference>
<evidence type="ECO:0000313" key="2">
    <source>
        <dbReference type="Proteomes" id="UP000659344"/>
    </source>
</evidence>
<keyword evidence="2" id="KW-1185">Reference proteome</keyword>
<gene>
    <name evidence="1" type="ORF">GCM10008013_12840</name>
</gene>
<protein>
    <recommendedName>
        <fullName evidence="3">DUF2642 domain-containing protein</fullName>
    </recommendedName>
</protein>
<proteinExistence type="predicted"/>